<reference evidence="3 4" key="1">
    <citation type="journal article" date="2012" name="G3 (Bethesda)">
        <title>Pichia sorbitophila, an interspecies yeast hybrid reveals early steps of genome resolution following polyploidization.</title>
        <authorList>
            <person name="Leh Louis V."/>
            <person name="Despons L."/>
            <person name="Friedrich A."/>
            <person name="Martin T."/>
            <person name="Durrens P."/>
            <person name="Casaregola S."/>
            <person name="Neuveglise C."/>
            <person name="Fairhead C."/>
            <person name="Marck C."/>
            <person name="Cruz J.A."/>
            <person name="Straub M.L."/>
            <person name="Kugler V."/>
            <person name="Sacerdot C."/>
            <person name="Uzunov Z."/>
            <person name="Thierry A."/>
            <person name="Weiss S."/>
            <person name="Bleykasten C."/>
            <person name="De Montigny J."/>
            <person name="Jacques N."/>
            <person name="Jung P."/>
            <person name="Lemaire M."/>
            <person name="Mallet S."/>
            <person name="Morel G."/>
            <person name="Richard G.F."/>
            <person name="Sarkar A."/>
            <person name="Savel G."/>
            <person name="Schacherer J."/>
            <person name="Seret M.L."/>
            <person name="Talla E."/>
            <person name="Samson G."/>
            <person name="Jubin C."/>
            <person name="Poulain J."/>
            <person name="Vacherie B."/>
            <person name="Barbe V."/>
            <person name="Pelletier E."/>
            <person name="Sherman D.J."/>
            <person name="Westhof E."/>
            <person name="Weissenbach J."/>
            <person name="Baret P.V."/>
            <person name="Wincker P."/>
            <person name="Gaillardin C."/>
            <person name="Dujon B."/>
            <person name="Souciet J.L."/>
        </authorList>
    </citation>
    <scope>NUCLEOTIDE SEQUENCE [LARGE SCALE GENOMIC DNA]</scope>
    <source>
        <strain evidence="4">ATCC MYA-4447 / BCRC 22081 / CBS 7064 / NBRC 10061 / NRRL Y-12695</strain>
    </source>
</reference>
<feature type="compositionally biased region" description="Basic and acidic residues" evidence="1">
    <location>
        <begin position="415"/>
        <end position="430"/>
    </location>
</feature>
<dbReference type="PANTHER" id="PTHR13779:SF7">
    <property type="entry name" value="ATPASE WRNIP1"/>
    <property type="match status" value="1"/>
</dbReference>
<evidence type="ECO:0000256" key="1">
    <source>
        <dbReference type="SAM" id="MobiDB-lite"/>
    </source>
</evidence>
<dbReference type="Proteomes" id="UP000005222">
    <property type="component" value="Chromosome N"/>
</dbReference>
<dbReference type="HOGENOM" id="CLU_017271_0_0_1"/>
<dbReference type="SUPFAM" id="SSF52540">
    <property type="entry name" value="P-loop containing nucleoside triphosphate hydrolases"/>
    <property type="match status" value="1"/>
</dbReference>
<accession>G8Y1J5</accession>
<evidence type="ECO:0000313" key="4">
    <source>
        <dbReference type="Proteomes" id="UP000005222"/>
    </source>
</evidence>
<name>G8Y1J5_PICSO</name>
<dbReference type="GO" id="GO:0005524">
    <property type="term" value="F:ATP binding"/>
    <property type="evidence" value="ECO:0007669"/>
    <property type="project" value="InterPro"/>
</dbReference>
<dbReference type="STRING" id="559304.G8Y1J5"/>
<dbReference type="InterPro" id="IPR003593">
    <property type="entry name" value="AAA+_ATPase"/>
</dbReference>
<dbReference type="PANTHER" id="PTHR13779">
    <property type="entry name" value="WERNER HELICASE-INTERACTING PROTEIN 1 FAMILY MEMBER"/>
    <property type="match status" value="1"/>
</dbReference>
<evidence type="ECO:0000313" key="3">
    <source>
        <dbReference type="EMBL" id="CCE86698.1"/>
    </source>
</evidence>
<dbReference type="OMA" id="TINECKP"/>
<dbReference type="GO" id="GO:0016887">
    <property type="term" value="F:ATP hydrolysis activity"/>
    <property type="evidence" value="ECO:0007669"/>
    <property type="project" value="InterPro"/>
</dbReference>
<dbReference type="InterPro" id="IPR027417">
    <property type="entry name" value="P-loop_NTPase"/>
</dbReference>
<dbReference type="GO" id="GO:0005634">
    <property type="term" value="C:nucleus"/>
    <property type="evidence" value="ECO:0007669"/>
    <property type="project" value="TreeGrafter"/>
</dbReference>
<dbReference type="OrthoDB" id="10265467at2759"/>
<feature type="region of interest" description="Disordered" evidence="1">
    <location>
        <begin position="373"/>
        <end position="436"/>
    </location>
</feature>
<organism evidence="3 4">
    <name type="scientific">Pichia sorbitophila (strain ATCC MYA-4447 / BCRC 22081 / CBS 7064 / NBRC 10061 / NRRL Y-12695)</name>
    <name type="common">Hybrid yeast</name>
    <dbReference type="NCBI Taxonomy" id="559304"/>
    <lineage>
        <taxon>Eukaryota</taxon>
        <taxon>Fungi</taxon>
        <taxon>Dikarya</taxon>
        <taxon>Ascomycota</taxon>
        <taxon>Saccharomycotina</taxon>
        <taxon>Pichiomycetes</taxon>
        <taxon>Debaryomycetaceae</taxon>
        <taxon>Millerozyma</taxon>
    </lineage>
</organism>
<dbReference type="AlphaFoldDB" id="G8Y1J5"/>
<feature type="compositionally biased region" description="Low complexity" evidence="1">
    <location>
        <begin position="9"/>
        <end position="22"/>
    </location>
</feature>
<dbReference type="Gene3D" id="3.40.50.300">
    <property type="entry name" value="P-loop containing nucleotide triphosphate hydrolases"/>
    <property type="match status" value="1"/>
</dbReference>
<proteinExistence type="predicted"/>
<sequence length="635" mass="72084">MEDQEHSVWKSSSTKGQSSGSSRHTDAINNDEATRELKDNYESEYTEYDDNNVIDRETILQIVSEFKQKDLCEVIRPRSLEDVVGQRHLLDPRDGLLASFIQMGYLPSIVFHGPPGIGKTSIARTLVQKVGYGFIELSATDTKVETLEKIVSDIKTNLRLKRDFTVSKVVIFIDEIHRFSKTQQDFLLPYIESGLFTFIGATTLNPRSRIRCAILSRCQVLELKPLDGSEIRLVLKKAAVYENIRRKFIDEKVELVYGPKAFDLFHRASNGDTRIAIRLIELVSGNYKGEAYSLRDATQYHEIEIRDLEKDIRTAQIKKDGLSDPDNIPLFVSLYDAMRNVYRSPEGVTISPVFNVKPKRVFAQDLISAFVKTPSGPLSNSEPSDSVSNERGNLSSGQYSKHDDKLTVHFSYGKSKQEQQKSRHSTDSRQSRKRRKVAQYIAHVEFSDDSDVEPGDVYSDDEDQDASSVNERLDISTFEAYFTTLSEYLVVTLMSKGESPLYIFKHLVLFACLYLNTSKSALCDLMGQLKSLKNSNAVPLKVLSNTVEYLARKPKFNIHSALDDPVERLATIKNYIRSESAYKISHNLESPVISLRGLDISYHQERIEQLLTPEPQTEHSVQPLFEICPISPDDH</sequence>
<feature type="domain" description="AAA+ ATPase" evidence="2">
    <location>
        <begin position="105"/>
        <end position="227"/>
    </location>
</feature>
<gene>
    <name evidence="3" type="primary">Piso0_005203</name>
    <name evidence="3" type="ORF">GNLVRS01_PISO0N10023g</name>
</gene>
<dbReference type="CDD" id="cd00009">
    <property type="entry name" value="AAA"/>
    <property type="match status" value="1"/>
</dbReference>
<dbReference type="InterPro" id="IPR051314">
    <property type="entry name" value="AAA_ATPase_RarA/MGS1/WRNIP1"/>
</dbReference>
<keyword evidence="4" id="KW-1185">Reference proteome</keyword>
<dbReference type="InterPro" id="IPR003959">
    <property type="entry name" value="ATPase_AAA_core"/>
</dbReference>
<feature type="compositionally biased region" description="Polar residues" evidence="1">
    <location>
        <begin position="376"/>
        <end position="399"/>
    </location>
</feature>
<dbReference type="eggNOG" id="KOG2028">
    <property type="taxonomic scope" value="Eukaryota"/>
</dbReference>
<dbReference type="GO" id="GO:0000731">
    <property type="term" value="P:DNA synthesis involved in DNA repair"/>
    <property type="evidence" value="ECO:0007669"/>
    <property type="project" value="TreeGrafter"/>
</dbReference>
<dbReference type="GO" id="GO:0017116">
    <property type="term" value="F:single-stranded DNA helicase activity"/>
    <property type="evidence" value="ECO:0007669"/>
    <property type="project" value="TreeGrafter"/>
</dbReference>
<dbReference type="GO" id="GO:0006261">
    <property type="term" value="P:DNA-templated DNA replication"/>
    <property type="evidence" value="ECO:0007669"/>
    <property type="project" value="TreeGrafter"/>
</dbReference>
<dbReference type="SMART" id="SM00382">
    <property type="entry name" value="AAA"/>
    <property type="match status" value="1"/>
</dbReference>
<evidence type="ECO:0000259" key="2">
    <source>
        <dbReference type="SMART" id="SM00382"/>
    </source>
</evidence>
<feature type="region of interest" description="Disordered" evidence="1">
    <location>
        <begin position="1"/>
        <end position="36"/>
    </location>
</feature>
<dbReference type="EMBL" id="FO082046">
    <property type="protein sequence ID" value="CCE86698.1"/>
    <property type="molecule type" value="Genomic_DNA"/>
</dbReference>
<dbReference type="GO" id="GO:0008047">
    <property type="term" value="F:enzyme activator activity"/>
    <property type="evidence" value="ECO:0007669"/>
    <property type="project" value="TreeGrafter"/>
</dbReference>
<protein>
    <submittedName>
        <fullName evidence="3">Piso0_005203 protein</fullName>
    </submittedName>
</protein>
<dbReference type="InParanoid" id="G8Y1J5"/>
<dbReference type="Pfam" id="PF00004">
    <property type="entry name" value="AAA"/>
    <property type="match status" value="1"/>
</dbReference>